<dbReference type="Proteomes" id="UP000823388">
    <property type="component" value="Chromosome 9K"/>
</dbReference>
<gene>
    <name evidence="2" type="ORF">PVAP13_9KG394172</name>
</gene>
<accession>A0A8T0ND79</accession>
<reference evidence="2" key="1">
    <citation type="submission" date="2020-05" db="EMBL/GenBank/DDBJ databases">
        <title>WGS assembly of Panicum virgatum.</title>
        <authorList>
            <person name="Lovell J.T."/>
            <person name="Jenkins J."/>
            <person name="Shu S."/>
            <person name="Juenger T.E."/>
            <person name="Schmutz J."/>
        </authorList>
    </citation>
    <scope>NUCLEOTIDE SEQUENCE</scope>
    <source>
        <strain evidence="2">AP13</strain>
    </source>
</reference>
<evidence type="ECO:0000256" key="1">
    <source>
        <dbReference type="SAM" id="MobiDB-lite"/>
    </source>
</evidence>
<feature type="compositionally biased region" description="Polar residues" evidence="1">
    <location>
        <begin position="185"/>
        <end position="196"/>
    </location>
</feature>
<name>A0A8T0ND79_PANVG</name>
<evidence type="ECO:0000313" key="3">
    <source>
        <dbReference type="Proteomes" id="UP000823388"/>
    </source>
</evidence>
<dbReference type="AlphaFoldDB" id="A0A8T0ND79"/>
<feature type="region of interest" description="Disordered" evidence="1">
    <location>
        <begin position="146"/>
        <end position="206"/>
    </location>
</feature>
<proteinExistence type="predicted"/>
<keyword evidence="3" id="KW-1185">Reference proteome</keyword>
<evidence type="ECO:0000313" key="2">
    <source>
        <dbReference type="EMBL" id="KAG2544924.1"/>
    </source>
</evidence>
<protein>
    <submittedName>
        <fullName evidence="2">Uncharacterized protein</fullName>
    </submittedName>
</protein>
<feature type="region of interest" description="Disordered" evidence="1">
    <location>
        <begin position="23"/>
        <end position="66"/>
    </location>
</feature>
<organism evidence="2 3">
    <name type="scientific">Panicum virgatum</name>
    <name type="common">Blackwell switchgrass</name>
    <dbReference type="NCBI Taxonomy" id="38727"/>
    <lineage>
        <taxon>Eukaryota</taxon>
        <taxon>Viridiplantae</taxon>
        <taxon>Streptophyta</taxon>
        <taxon>Embryophyta</taxon>
        <taxon>Tracheophyta</taxon>
        <taxon>Spermatophyta</taxon>
        <taxon>Magnoliopsida</taxon>
        <taxon>Liliopsida</taxon>
        <taxon>Poales</taxon>
        <taxon>Poaceae</taxon>
        <taxon>PACMAD clade</taxon>
        <taxon>Panicoideae</taxon>
        <taxon>Panicodae</taxon>
        <taxon>Paniceae</taxon>
        <taxon>Panicinae</taxon>
        <taxon>Panicum</taxon>
        <taxon>Panicum sect. Hiantes</taxon>
    </lineage>
</organism>
<dbReference type="EMBL" id="CM029053">
    <property type="protein sequence ID" value="KAG2544924.1"/>
    <property type="molecule type" value="Genomic_DNA"/>
</dbReference>
<sequence>MCGACRCLVSRAVTGRRMDKHAADAGGAGEQNGHGLQRGAMAVCRGRGRRRRQGRAEDGRPGPPSRAARIIARRLAWTAGRRLGASEVAPCRSPALALLTELYLPCHGSCANPTTAHAGTARALRLPYCTDPCCLVGQLGEAPARAGDEIDRKRRNGRRGRGGWMRMSAPPPVPSSGLQRWPSVPTLNTEQFSAQIEQRRSSTRLT</sequence>
<comment type="caution">
    <text evidence="2">The sequence shown here is derived from an EMBL/GenBank/DDBJ whole genome shotgun (WGS) entry which is preliminary data.</text>
</comment>